<feature type="compositionally biased region" description="Acidic residues" evidence="1">
    <location>
        <begin position="277"/>
        <end position="286"/>
    </location>
</feature>
<gene>
    <name evidence="2" type="ORF">EWM64_g8227</name>
</gene>
<reference evidence="2 3" key="1">
    <citation type="submission" date="2019-02" db="EMBL/GenBank/DDBJ databases">
        <title>Genome sequencing of the rare red list fungi Hericium alpestre (H. flagellum).</title>
        <authorList>
            <person name="Buettner E."/>
            <person name="Kellner H."/>
        </authorList>
    </citation>
    <scope>NUCLEOTIDE SEQUENCE [LARGE SCALE GENOMIC DNA]</scope>
    <source>
        <strain evidence="2 3">DSM 108284</strain>
    </source>
</reference>
<dbReference type="EMBL" id="SFCI01001433">
    <property type="protein sequence ID" value="TFY75784.1"/>
    <property type="molecule type" value="Genomic_DNA"/>
</dbReference>
<feature type="region of interest" description="Disordered" evidence="1">
    <location>
        <begin position="183"/>
        <end position="205"/>
    </location>
</feature>
<accession>A0A4Y9ZNE5</accession>
<comment type="caution">
    <text evidence="2">The sequence shown here is derived from an EMBL/GenBank/DDBJ whole genome shotgun (WGS) entry which is preliminary data.</text>
</comment>
<feature type="region of interest" description="Disordered" evidence="1">
    <location>
        <begin position="241"/>
        <end position="303"/>
    </location>
</feature>
<feature type="compositionally biased region" description="Basic and acidic residues" evidence="1">
    <location>
        <begin position="333"/>
        <end position="346"/>
    </location>
</feature>
<evidence type="ECO:0000256" key="1">
    <source>
        <dbReference type="SAM" id="MobiDB-lite"/>
    </source>
</evidence>
<keyword evidence="3" id="KW-1185">Reference proteome</keyword>
<proteinExistence type="predicted"/>
<feature type="compositionally biased region" description="Gly residues" evidence="1">
    <location>
        <begin position="352"/>
        <end position="366"/>
    </location>
</feature>
<dbReference type="AlphaFoldDB" id="A0A4Y9ZNE5"/>
<feature type="compositionally biased region" description="Low complexity" evidence="1">
    <location>
        <begin position="433"/>
        <end position="449"/>
    </location>
</feature>
<evidence type="ECO:0000313" key="3">
    <source>
        <dbReference type="Proteomes" id="UP000298061"/>
    </source>
</evidence>
<organism evidence="2 3">
    <name type="scientific">Hericium alpestre</name>
    <dbReference type="NCBI Taxonomy" id="135208"/>
    <lineage>
        <taxon>Eukaryota</taxon>
        <taxon>Fungi</taxon>
        <taxon>Dikarya</taxon>
        <taxon>Basidiomycota</taxon>
        <taxon>Agaricomycotina</taxon>
        <taxon>Agaricomycetes</taxon>
        <taxon>Russulales</taxon>
        <taxon>Hericiaceae</taxon>
        <taxon>Hericium</taxon>
    </lineage>
</organism>
<protein>
    <submittedName>
        <fullName evidence="2">Uncharacterized protein</fullName>
    </submittedName>
</protein>
<feature type="region of interest" description="Disordered" evidence="1">
    <location>
        <begin position="69"/>
        <end position="91"/>
    </location>
</feature>
<feature type="compositionally biased region" description="Polar residues" evidence="1">
    <location>
        <begin position="315"/>
        <end position="325"/>
    </location>
</feature>
<feature type="region of interest" description="Disordered" evidence="1">
    <location>
        <begin position="315"/>
        <end position="369"/>
    </location>
</feature>
<evidence type="ECO:0000313" key="2">
    <source>
        <dbReference type="EMBL" id="TFY75784.1"/>
    </source>
</evidence>
<sequence>MALLPPCAPREHRKRAKTALSLFWHEHPSRLNKLDDEMMGAWMRRVVSVFMQLPIEKVQELEELARDVNEAEAKQSDESSASRTGEAEEAPYEGACIEDAEHECSVSMLATMDQYINYWFSKSSWLTYTGIGCSIAVRRNTDGKTFDEWSCESLNMTKACWENHFALWMNTVFESRLLVRMPGEDESAQREGTPQNGAGNGEAEPPITQNVQFMQTNPISPFSNDALVTLARIVIGTMPEGSTESWLDNTTALPATPESEDTPESGDAGNVPGADESLLEDADSDSLESLVSSESIEHVTSVPAAVTVETNGVTNASEEQASSNLGAEAESASVHEDGEPKGKVDVDPGADGTPGGAGGHGGGSGHGRARGPGACACGMAGGHGGAGGHGRAACGGAGASGCAGAQGGNGHGVARACAHTGTKGVGADGQPKAGTAEAGGEAAAESSSTVMHLEATVLETATVAEKNSSGRSRQNRQPT</sequence>
<dbReference type="Proteomes" id="UP000298061">
    <property type="component" value="Unassembled WGS sequence"/>
</dbReference>
<feature type="region of interest" description="Disordered" evidence="1">
    <location>
        <begin position="422"/>
        <end position="449"/>
    </location>
</feature>
<feature type="compositionally biased region" description="Polar residues" evidence="1">
    <location>
        <begin position="241"/>
        <end position="253"/>
    </location>
</feature>
<name>A0A4Y9ZNE5_9AGAM</name>